<dbReference type="PANTHER" id="PTHR22880:SF225">
    <property type="entry name" value="BROMODOMAIN-CONTAINING PROTEIN BET-1-RELATED"/>
    <property type="match status" value="1"/>
</dbReference>
<dbReference type="GO" id="GO:0000785">
    <property type="term" value="C:chromatin"/>
    <property type="evidence" value="ECO:0007669"/>
    <property type="project" value="TreeGrafter"/>
</dbReference>
<dbReference type="EMBL" id="CAJPEX010000202">
    <property type="protein sequence ID" value="CAG0914242.1"/>
    <property type="molecule type" value="Genomic_DNA"/>
</dbReference>
<feature type="compositionally biased region" description="Low complexity" evidence="4">
    <location>
        <begin position="934"/>
        <end position="944"/>
    </location>
</feature>
<dbReference type="SUPFAM" id="SSF47370">
    <property type="entry name" value="Bromodomain"/>
    <property type="match status" value="2"/>
</dbReference>
<evidence type="ECO:0000313" key="7">
    <source>
        <dbReference type="EMBL" id="CAD7274090.1"/>
    </source>
</evidence>
<dbReference type="OrthoDB" id="21449at2759"/>
<dbReference type="GO" id="GO:0006355">
    <property type="term" value="P:regulation of DNA-templated transcription"/>
    <property type="evidence" value="ECO:0007669"/>
    <property type="project" value="TreeGrafter"/>
</dbReference>
<feature type="region of interest" description="Disordered" evidence="4">
    <location>
        <begin position="894"/>
        <end position="981"/>
    </location>
</feature>
<feature type="compositionally biased region" description="Low complexity" evidence="4">
    <location>
        <begin position="232"/>
        <end position="244"/>
    </location>
</feature>
<dbReference type="Gene3D" id="1.20.920.10">
    <property type="entry name" value="Bromodomain-like"/>
    <property type="match status" value="2"/>
</dbReference>
<accession>A0A7R9G9I3</accession>
<evidence type="ECO:0000313" key="8">
    <source>
        <dbReference type="Proteomes" id="UP000678499"/>
    </source>
</evidence>
<name>A0A7R9G9I3_9CRUS</name>
<dbReference type="Pfam" id="PF17105">
    <property type="entry name" value="BRD4_CDT"/>
    <property type="match status" value="1"/>
</dbReference>
<dbReference type="InterPro" id="IPR050935">
    <property type="entry name" value="Bromo_chromatin_reader"/>
</dbReference>
<evidence type="ECO:0008006" key="9">
    <source>
        <dbReference type="Google" id="ProtNLM"/>
    </source>
</evidence>
<dbReference type="Gene3D" id="1.20.1270.220">
    <property type="match status" value="1"/>
</dbReference>
<feature type="region of interest" description="Disordered" evidence="4">
    <location>
        <begin position="1"/>
        <end position="77"/>
    </location>
</feature>
<dbReference type="EMBL" id="OA882239">
    <property type="protein sequence ID" value="CAD7274090.1"/>
    <property type="molecule type" value="Genomic_DNA"/>
</dbReference>
<feature type="region of interest" description="Disordered" evidence="4">
    <location>
        <begin position="994"/>
        <end position="1024"/>
    </location>
</feature>
<feature type="domain" description="Bromo" evidence="5">
    <location>
        <begin position="96"/>
        <end position="168"/>
    </location>
</feature>
<feature type="region of interest" description="Disordered" evidence="4">
    <location>
        <begin position="430"/>
        <end position="465"/>
    </location>
</feature>
<dbReference type="PANTHER" id="PTHR22880">
    <property type="entry name" value="FALZ-RELATED BROMODOMAIN-CONTAINING PROTEINS"/>
    <property type="match status" value="1"/>
</dbReference>
<dbReference type="PRINTS" id="PR00503">
    <property type="entry name" value="BROMODOMAIN"/>
</dbReference>
<feature type="region of interest" description="Disordered" evidence="4">
    <location>
        <begin position="189"/>
        <end position="332"/>
    </location>
</feature>
<evidence type="ECO:0000256" key="2">
    <source>
        <dbReference type="ARBA" id="ARBA00023117"/>
    </source>
</evidence>
<organism evidence="7">
    <name type="scientific">Notodromas monacha</name>
    <dbReference type="NCBI Taxonomy" id="399045"/>
    <lineage>
        <taxon>Eukaryota</taxon>
        <taxon>Metazoa</taxon>
        <taxon>Ecdysozoa</taxon>
        <taxon>Arthropoda</taxon>
        <taxon>Crustacea</taxon>
        <taxon>Oligostraca</taxon>
        <taxon>Ostracoda</taxon>
        <taxon>Podocopa</taxon>
        <taxon>Podocopida</taxon>
        <taxon>Cypridocopina</taxon>
        <taxon>Cypridoidea</taxon>
        <taxon>Cyprididae</taxon>
        <taxon>Notodromas</taxon>
    </lineage>
</organism>
<evidence type="ECO:0000256" key="1">
    <source>
        <dbReference type="ARBA" id="ARBA00022737"/>
    </source>
</evidence>
<dbReference type="CDD" id="cd05497">
    <property type="entry name" value="Bromo_Brdt_I_like"/>
    <property type="match status" value="1"/>
</dbReference>
<dbReference type="Proteomes" id="UP000678499">
    <property type="component" value="Unassembled WGS sequence"/>
</dbReference>
<dbReference type="Pfam" id="PF17035">
    <property type="entry name" value="BET"/>
    <property type="match status" value="1"/>
</dbReference>
<feature type="compositionally biased region" description="Basic residues" evidence="4">
    <location>
        <begin position="507"/>
        <end position="518"/>
    </location>
</feature>
<proteinExistence type="predicted"/>
<feature type="compositionally biased region" description="Basic and acidic residues" evidence="4">
    <location>
        <begin position="42"/>
        <end position="57"/>
    </location>
</feature>
<dbReference type="FunFam" id="1.20.1270.220:FF:000001">
    <property type="entry name" value="bromodomain-containing protein 2 isoform X1"/>
    <property type="match status" value="1"/>
</dbReference>
<dbReference type="SMART" id="SM00297">
    <property type="entry name" value="BROMO"/>
    <property type="match status" value="2"/>
</dbReference>
<feature type="compositionally biased region" description="Basic residues" evidence="4">
    <location>
        <begin position="201"/>
        <end position="210"/>
    </location>
</feature>
<feature type="compositionally biased region" description="Low complexity" evidence="4">
    <location>
        <begin position="726"/>
        <end position="749"/>
    </location>
</feature>
<feature type="compositionally biased region" description="Basic residues" evidence="4">
    <location>
        <begin position="437"/>
        <end position="449"/>
    </location>
</feature>
<sequence length="1147" mass="123464">MQENILNRGKVLSMSGTGPIATKSGALGESGSVGENSMGVEPKSERVMDEPPPRDEPIMEPVNGIVQPPVIPPSHRKGRMTTQLKYLQNTVLKAIHKHQFAWPFTTPVDAVKLNLPDYHKIIKHPMDLTTIKKRLENNYYWSAKECIQDFNSMFTNCYVYNKPGEDVVLMAQTLEKLFLTKVAQMPKEEIEINDPNSGRGRGTKKGRGIKRPPPVSSTTTVGISPSRPPSSIPSGSSLLPGTPRVAMDGSPGSSGTLVASNALGGDGHLGPAKLKKGVKRKADTTTPIVASAPFDPTYTPSAEPKAPKISTRRESGRQSKKTESGSPRRKLTNGLKMCGEILKELFSKKHAGYAWPFYKPVDANLLGLHDYHDIIKTPMDLSTVKEECSEEVESDFDEEEEEDEEDDELEARIVQLQEKMNEMQEELHRLVQESQSKRKKHKKDKRKRRLSELNALGTGPVSDYGAIPTNAGVGVGAKGPRGVGRPPNVPSGGKGIHAAHGALPASKRGKGVTRRGGGRGRGAVGSSTTGAAVGAPAAMGALAPSASETNQLGLSKAYPGGNPPFAGDSEEEDIAKPMSYDEKRQLSLDINKLPVVPRASFRLVVCERGDKLGRVVHIIQAREPSLRDSNPDEIEIDFETLKASTLRELESYVASVLRKKPRKPYYKKTGAKNKDEMEGKRQELEKRLQDVRGALSNPTAGGAAGAAAPGMKKQSKKDGHKSGRLSGSSSSSSDSDSSSTSSSSSSSESSDSEGDNFAFLESFVYETRDFQVAFVSADEDASPSKGKKPKVENASEEGGNNPSAAEQPKFVNVPPTGLRAPEEKNMSNVALNRGVTHALPSMESSGKLQAANGTDGKRDQWGLGQPIGGGSVSDSAPLASIDSVPMSDVKMISGGKPAYNSPQFLDAARTTTENNMLKPVSGGKPLGQMSMTNPPQGSPSQDSAGSGGSSQTAWSNIGQTTSGQIGVSSAQQQQPGAPGMRNAALDSFQLFKKQAKDRQDRQRQLMEQQEQRRLQKEKDLPDVKKEQRFAGDPMSCSVTLSTGINLTRVLDDDFHDLAPDVRIVAPPLFTFRGDVMKKPVMGGGNGAVGQPNQLPPIQTMASAPPETLSSIERAKLREQERRRREALANQIDMNQQSNMMAAFEESL</sequence>
<dbReference type="InterPro" id="IPR018359">
    <property type="entry name" value="Bromodomain_CS"/>
</dbReference>
<dbReference type="InterPro" id="IPR036427">
    <property type="entry name" value="Bromodomain-like_sf"/>
</dbReference>
<feature type="region of interest" description="Disordered" evidence="4">
    <location>
        <begin position="664"/>
        <end position="683"/>
    </location>
</feature>
<keyword evidence="8" id="KW-1185">Reference proteome</keyword>
<protein>
    <recommendedName>
        <fullName evidence="9">Bromodomain-containing protein 2</fullName>
    </recommendedName>
</protein>
<dbReference type="Pfam" id="PF00439">
    <property type="entry name" value="Bromodomain"/>
    <property type="match status" value="1"/>
</dbReference>
<feature type="domain" description="NET" evidence="6">
    <location>
        <begin position="568"/>
        <end position="664"/>
    </location>
</feature>
<reference evidence="7" key="1">
    <citation type="submission" date="2020-11" db="EMBL/GenBank/DDBJ databases">
        <authorList>
            <person name="Tran Van P."/>
        </authorList>
    </citation>
    <scope>NUCLEOTIDE SEQUENCE</scope>
</reference>
<dbReference type="PROSITE" id="PS50014">
    <property type="entry name" value="BROMODOMAIN_2"/>
    <property type="match status" value="2"/>
</dbReference>
<feature type="domain" description="Bromo" evidence="5">
    <location>
        <begin position="349"/>
        <end position="409"/>
    </location>
</feature>
<gene>
    <name evidence="7" type="ORF">NMOB1V02_LOCUS1945</name>
</gene>
<dbReference type="InterPro" id="IPR038336">
    <property type="entry name" value="NET_sf"/>
</dbReference>
<feature type="compositionally biased region" description="Polar residues" evidence="4">
    <location>
        <begin position="952"/>
        <end position="975"/>
    </location>
</feature>
<keyword evidence="1" id="KW-0677">Repeat</keyword>
<dbReference type="PROSITE" id="PS51525">
    <property type="entry name" value="NET"/>
    <property type="match status" value="1"/>
</dbReference>
<evidence type="ECO:0000256" key="4">
    <source>
        <dbReference type="SAM" id="MobiDB-lite"/>
    </source>
</evidence>
<dbReference type="GO" id="GO:0005634">
    <property type="term" value="C:nucleus"/>
    <property type="evidence" value="ECO:0007669"/>
    <property type="project" value="TreeGrafter"/>
</dbReference>
<feature type="region of interest" description="Disordered" evidence="4">
    <location>
        <begin position="506"/>
        <end position="529"/>
    </location>
</feature>
<evidence type="ECO:0000259" key="6">
    <source>
        <dbReference type="PROSITE" id="PS51525"/>
    </source>
</evidence>
<dbReference type="InterPro" id="IPR027353">
    <property type="entry name" value="NET_dom"/>
</dbReference>
<dbReference type="GO" id="GO:0006338">
    <property type="term" value="P:chromatin remodeling"/>
    <property type="evidence" value="ECO:0007669"/>
    <property type="project" value="TreeGrafter"/>
</dbReference>
<dbReference type="InterPro" id="IPR031354">
    <property type="entry name" value="BRD4_CDT"/>
</dbReference>
<keyword evidence="2 3" id="KW-0103">Bromodomain</keyword>
<dbReference type="FunFam" id="1.20.920.10:FF:000002">
    <property type="entry name" value="Bromodomain-containing protein 4"/>
    <property type="match status" value="1"/>
</dbReference>
<feature type="compositionally biased region" description="Basic and acidic residues" evidence="4">
    <location>
        <begin position="311"/>
        <end position="323"/>
    </location>
</feature>
<dbReference type="InterPro" id="IPR043508">
    <property type="entry name" value="Bromo_Brdt_I"/>
</dbReference>
<evidence type="ECO:0000259" key="5">
    <source>
        <dbReference type="PROSITE" id="PS50014"/>
    </source>
</evidence>
<feature type="region of interest" description="Disordered" evidence="4">
    <location>
        <begin position="777"/>
        <end position="879"/>
    </location>
</feature>
<feature type="region of interest" description="Disordered" evidence="4">
    <location>
        <begin position="694"/>
        <end position="755"/>
    </location>
</feature>
<evidence type="ECO:0000256" key="3">
    <source>
        <dbReference type="PROSITE-ProRule" id="PRU00035"/>
    </source>
</evidence>
<dbReference type="InterPro" id="IPR001487">
    <property type="entry name" value="Bromodomain"/>
</dbReference>
<dbReference type="AlphaFoldDB" id="A0A7R9G9I3"/>
<dbReference type="PROSITE" id="PS00633">
    <property type="entry name" value="BROMODOMAIN_1"/>
    <property type="match status" value="1"/>
</dbReference>
<feature type="compositionally biased region" description="Basic and acidic residues" evidence="4">
    <location>
        <begin position="672"/>
        <end position="683"/>
    </location>
</feature>